<feature type="site" description="Transition state stabilizer" evidence="3">
    <location>
        <position position="24"/>
    </location>
</feature>
<dbReference type="CDD" id="cd02516">
    <property type="entry name" value="CDP-ME_synthetase"/>
    <property type="match status" value="1"/>
</dbReference>
<evidence type="ECO:0000313" key="5">
    <source>
        <dbReference type="Proteomes" id="UP000187735"/>
    </source>
</evidence>
<feature type="site" description="Positions MEP for the nucleophilic attack" evidence="3">
    <location>
        <position position="211"/>
    </location>
</feature>
<keyword evidence="2 3" id="KW-0548">Nucleotidyltransferase</keyword>
<protein>
    <recommendedName>
        <fullName evidence="3">2-C-methyl-D-erythritol 4-phosphate cytidylyltransferase</fullName>
        <ecNumber evidence="3">2.7.7.60</ecNumber>
    </recommendedName>
    <alternativeName>
        <fullName evidence="3">4-diphosphocytidyl-2C-methyl-D-erythritol synthase</fullName>
    </alternativeName>
    <alternativeName>
        <fullName evidence="3">MEP cytidylyltransferase</fullName>
        <shortName evidence="3">MCT</shortName>
    </alternativeName>
</protein>
<evidence type="ECO:0000313" key="4">
    <source>
        <dbReference type="EMBL" id="APZ92816.1"/>
    </source>
</evidence>
<dbReference type="InterPro" id="IPR029044">
    <property type="entry name" value="Nucleotide-diphossugar_trans"/>
</dbReference>
<comment type="function">
    <text evidence="3">Catalyzes the formation of 4-diphosphocytidyl-2-C-methyl-D-erythritol from CTP and 2-C-methyl-D-erythritol 4-phosphate (MEP).</text>
</comment>
<keyword evidence="1 3" id="KW-0808">Transferase</keyword>
<dbReference type="RefSeq" id="WP_077024383.1">
    <property type="nucleotide sequence ID" value="NZ_CP017641.1"/>
</dbReference>
<sequence>MSKFAVIIPAAGESSRFRGFRRKKPFVELKGRAIWLRTVDHFINRDDVSEVVLVLAKDDLEEFRERFQPNLTFMNIHIAEGGATRADSVQNGIAALTKPADYIAVHDAARPLLTKAWISELFETAMRKQAVIPAVAVSSTVKKVDDSGRIQQTIDRTHLMLAQTPQVFRTEILKNAYQQAETASGFTDEASLVEATGQPVFVHEGWPANIKITTKQDFDLAEALLASLPTDAGLPGLHPFSEDRFS</sequence>
<feature type="site" description="Positions MEP for the nucleophilic attack" evidence="3">
    <location>
        <position position="156"/>
    </location>
</feature>
<organism evidence="4 5">
    <name type="scientific">Fuerstiella marisgermanici</name>
    <dbReference type="NCBI Taxonomy" id="1891926"/>
    <lineage>
        <taxon>Bacteria</taxon>
        <taxon>Pseudomonadati</taxon>
        <taxon>Planctomycetota</taxon>
        <taxon>Planctomycetia</taxon>
        <taxon>Planctomycetales</taxon>
        <taxon>Planctomycetaceae</taxon>
        <taxon>Fuerstiella</taxon>
    </lineage>
</organism>
<dbReference type="GO" id="GO:0050518">
    <property type="term" value="F:2-C-methyl-D-erythritol 4-phosphate cytidylyltransferase activity"/>
    <property type="evidence" value="ECO:0007669"/>
    <property type="project" value="UniProtKB-UniRule"/>
</dbReference>
<dbReference type="EMBL" id="CP017641">
    <property type="protein sequence ID" value="APZ92816.1"/>
    <property type="molecule type" value="Genomic_DNA"/>
</dbReference>
<accession>A0A1P8WFJ1</accession>
<dbReference type="STRING" id="1891926.Fuma_02428"/>
<dbReference type="Pfam" id="PF01128">
    <property type="entry name" value="IspD"/>
    <property type="match status" value="1"/>
</dbReference>
<dbReference type="InterPro" id="IPR034683">
    <property type="entry name" value="IspD/TarI"/>
</dbReference>
<dbReference type="UniPathway" id="UPA00056">
    <property type="reaction ID" value="UER00093"/>
</dbReference>
<dbReference type="KEGG" id="fmr:Fuma_02428"/>
<dbReference type="OrthoDB" id="9806837at2"/>
<feature type="site" description="Transition state stabilizer" evidence="3">
    <location>
        <position position="16"/>
    </location>
</feature>
<dbReference type="GO" id="GO:0019288">
    <property type="term" value="P:isopentenyl diphosphate biosynthetic process, methylerythritol 4-phosphate pathway"/>
    <property type="evidence" value="ECO:0007669"/>
    <property type="project" value="UniProtKB-UniRule"/>
</dbReference>
<dbReference type="PANTHER" id="PTHR32125">
    <property type="entry name" value="2-C-METHYL-D-ERYTHRITOL 4-PHOSPHATE CYTIDYLYLTRANSFERASE, CHLOROPLASTIC"/>
    <property type="match status" value="1"/>
</dbReference>
<keyword evidence="3" id="KW-0414">Isoprene biosynthesis</keyword>
<reference evidence="4 5" key="1">
    <citation type="journal article" date="2016" name="Front. Microbiol.">
        <title>Fuerstia marisgermanicae gen. nov., sp. nov., an Unusual Member of the Phylum Planctomycetes from the German Wadden Sea.</title>
        <authorList>
            <person name="Kohn T."/>
            <person name="Heuer A."/>
            <person name="Jogler M."/>
            <person name="Vollmers J."/>
            <person name="Boedeker C."/>
            <person name="Bunk B."/>
            <person name="Rast P."/>
            <person name="Borchert D."/>
            <person name="Glockner I."/>
            <person name="Freese H.M."/>
            <person name="Klenk H.P."/>
            <person name="Overmann J."/>
            <person name="Kaster A.K."/>
            <person name="Rohde M."/>
            <person name="Wiegand S."/>
            <person name="Jogler C."/>
        </authorList>
    </citation>
    <scope>NUCLEOTIDE SEQUENCE [LARGE SCALE GENOMIC DNA]</scope>
    <source>
        <strain evidence="4 5">NH11</strain>
    </source>
</reference>
<dbReference type="PANTHER" id="PTHR32125:SF4">
    <property type="entry name" value="2-C-METHYL-D-ERYTHRITOL 4-PHOSPHATE CYTIDYLYLTRANSFERASE, CHLOROPLASTIC"/>
    <property type="match status" value="1"/>
</dbReference>
<comment type="catalytic activity">
    <reaction evidence="3">
        <text>2-C-methyl-D-erythritol 4-phosphate + CTP + H(+) = 4-CDP-2-C-methyl-D-erythritol + diphosphate</text>
        <dbReference type="Rhea" id="RHEA:13429"/>
        <dbReference type="ChEBI" id="CHEBI:15378"/>
        <dbReference type="ChEBI" id="CHEBI:33019"/>
        <dbReference type="ChEBI" id="CHEBI:37563"/>
        <dbReference type="ChEBI" id="CHEBI:57823"/>
        <dbReference type="ChEBI" id="CHEBI:58262"/>
        <dbReference type="EC" id="2.7.7.60"/>
    </reaction>
</comment>
<name>A0A1P8WFJ1_9PLAN</name>
<evidence type="ECO:0000256" key="1">
    <source>
        <dbReference type="ARBA" id="ARBA00022679"/>
    </source>
</evidence>
<comment type="pathway">
    <text evidence="3">Isoprenoid biosynthesis; isopentenyl diphosphate biosynthesis via DXP pathway; isopentenyl diphosphate from 1-deoxy-D-xylulose 5-phosphate: step 2/6.</text>
</comment>
<dbReference type="Proteomes" id="UP000187735">
    <property type="component" value="Chromosome"/>
</dbReference>
<dbReference type="HAMAP" id="MF_00108">
    <property type="entry name" value="IspD"/>
    <property type="match status" value="1"/>
</dbReference>
<evidence type="ECO:0000256" key="2">
    <source>
        <dbReference type="ARBA" id="ARBA00022695"/>
    </source>
</evidence>
<dbReference type="AlphaFoldDB" id="A0A1P8WFJ1"/>
<evidence type="ECO:0000256" key="3">
    <source>
        <dbReference type="HAMAP-Rule" id="MF_00108"/>
    </source>
</evidence>
<proteinExistence type="inferred from homology"/>
<dbReference type="NCBIfam" id="TIGR00453">
    <property type="entry name" value="ispD"/>
    <property type="match status" value="1"/>
</dbReference>
<dbReference type="FunFam" id="3.90.550.10:FF:000003">
    <property type="entry name" value="2-C-methyl-D-erythritol 4-phosphate cytidylyltransferase"/>
    <property type="match status" value="1"/>
</dbReference>
<dbReference type="EC" id="2.7.7.60" evidence="3"/>
<keyword evidence="5" id="KW-1185">Reference proteome</keyword>
<gene>
    <name evidence="3 4" type="primary">ispD</name>
    <name evidence="4" type="ORF">Fuma_02428</name>
</gene>
<comment type="similarity">
    <text evidence="3">Belongs to the IspD/TarI cytidylyltransferase family. IspD subfamily.</text>
</comment>
<dbReference type="InterPro" id="IPR050088">
    <property type="entry name" value="IspD/TarI_cytidylyltransf_bact"/>
</dbReference>
<dbReference type="Gene3D" id="3.90.550.10">
    <property type="entry name" value="Spore Coat Polysaccharide Biosynthesis Protein SpsA, Chain A"/>
    <property type="match status" value="1"/>
</dbReference>
<dbReference type="SUPFAM" id="SSF53448">
    <property type="entry name" value="Nucleotide-diphospho-sugar transferases"/>
    <property type="match status" value="1"/>
</dbReference>
<dbReference type="InterPro" id="IPR001228">
    <property type="entry name" value="IspD"/>
</dbReference>